<evidence type="ECO:0000313" key="3">
    <source>
        <dbReference type="Proteomes" id="UP000605784"/>
    </source>
</evidence>
<keyword evidence="1" id="KW-1133">Transmembrane helix</keyword>
<organism evidence="2 3">
    <name type="scientific">Haloarcula pellucida</name>
    <dbReference type="NCBI Taxonomy" id="1427151"/>
    <lineage>
        <taxon>Archaea</taxon>
        <taxon>Methanobacteriati</taxon>
        <taxon>Methanobacteriota</taxon>
        <taxon>Stenosarchaea group</taxon>
        <taxon>Halobacteria</taxon>
        <taxon>Halobacteriales</taxon>
        <taxon>Haloarculaceae</taxon>
        <taxon>Haloarcula</taxon>
    </lineage>
</organism>
<accession>A0A830GRH1</accession>
<dbReference type="RefSeq" id="WP_268239460.1">
    <property type="nucleotide sequence ID" value="NZ_BMOU01000007.1"/>
</dbReference>
<dbReference type="Pfam" id="PF25258">
    <property type="entry name" value="DUF7859"/>
    <property type="match status" value="1"/>
</dbReference>
<dbReference type="EMBL" id="BMOU01000007">
    <property type="protein sequence ID" value="GGO02957.1"/>
    <property type="molecule type" value="Genomic_DNA"/>
</dbReference>
<proteinExistence type="predicted"/>
<name>A0A830GRH1_9EURY</name>
<gene>
    <name evidence="2" type="ORF">GCM10009030_38110</name>
</gene>
<dbReference type="AlphaFoldDB" id="A0A830GRH1"/>
<protein>
    <submittedName>
        <fullName evidence="2">Uncharacterized protein</fullName>
    </submittedName>
</protein>
<dbReference type="Proteomes" id="UP000605784">
    <property type="component" value="Unassembled WGS sequence"/>
</dbReference>
<comment type="caution">
    <text evidence="2">The sequence shown here is derived from an EMBL/GenBank/DDBJ whole genome shotgun (WGS) entry which is preliminary data.</text>
</comment>
<reference evidence="2" key="2">
    <citation type="submission" date="2020-09" db="EMBL/GenBank/DDBJ databases">
        <authorList>
            <person name="Sun Q."/>
            <person name="Ohkuma M."/>
        </authorList>
    </citation>
    <scope>NUCLEOTIDE SEQUENCE</scope>
    <source>
        <strain evidence="2">JCM 17820</strain>
    </source>
</reference>
<reference evidence="2" key="1">
    <citation type="journal article" date="2014" name="Int. J. Syst. Evol. Microbiol.">
        <title>Complete genome sequence of Corynebacterium casei LMG S-19264T (=DSM 44701T), isolated from a smear-ripened cheese.</title>
        <authorList>
            <consortium name="US DOE Joint Genome Institute (JGI-PGF)"/>
            <person name="Walter F."/>
            <person name="Albersmeier A."/>
            <person name="Kalinowski J."/>
            <person name="Ruckert C."/>
        </authorList>
    </citation>
    <scope>NUCLEOTIDE SEQUENCE</scope>
    <source>
        <strain evidence="2">JCM 17820</strain>
    </source>
</reference>
<feature type="transmembrane region" description="Helical" evidence="1">
    <location>
        <begin position="6"/>
        <end position="24"/>
    </location>
</feature>
<keyword evidence="1" id="KW-0812">Transmembrane</keyword>
<evidence type="ECO:0000256" key="1">
    <source>
        <dbReference type="SAM" id="Phobius"/>
    </source>
</evidence>
<dbReference type="InterPro" id="IPR057181">
    <property type="entry name" value="DUF7859"/>
</dbReference>
<keyword evidence="1" id="KW-0472">Membrane</keyword>
<evidence type="ECO:0000313" key="2">
    <source>
        <dbReference type="EMBL" id="GGO02957.1"/>
    </source>
</evidence>
<keyword evidence="3" id="KW-1185">Reference proteome</keyword>
<sequence>MQDVLIYGLLAAVLGFFFFMYLMLRRTFQGFREGFQQSKDK</sequence>